<protein>
    <submittedName>
        <fullName evidence="2">Uncharacterized protein</fullName>
    </submittedName>
</protein>
<dbReference type="RefSeq" id="WP_148338170.1">
    <property type="nucleotide sequence ID" value="NZ_LR699119.1"/>
</dbReference>
<reference evidence="2 3" key="1">
    <citation type="submission" date="2019-08" db="EMBL/GenBank/DDBJ databases">
        <authorList>
            <person name="Guy L."/>
        </authorList>
    </citation>
    <scope>NUCLEOTIDE SEQUENCE [LARGE SCALE GENOMIC DNA]</scope>
    <source>
        <strain evidence="2 3">SGT-108</strain>
    </source>
</reference>
<evidence type="ECO:0000313" key="2">
    <source>
        <dbReference type="EMBL" id="VVC75140.1"/>
    </source>
</evidence>
<gene>
    <name evidence="2" type="ORF">AQUSIP_04170</name>
</gene>
<evidence type="ECO:0000313" key="3">
    <source>
        <dbReference type="Proteomes" id="UP000324194"/>
    </source>
</evidence>
<dbReference type="OrthoDB" id="5653740at2"/>
<keyword evidence="3" id="KW-1185">Reference proteome</keyword>
<organism evidence="2 3">
    <name type="scientific">Aquicella siphonis</name>
    <dbReference type="NCBI Taxonomy" id="254247"/>
    <lineage>
        <taxon>Bacteria</taxon>
        <taxon>Pseudomonadati</taxon>
        <taxon>Pseudomonadota</taxon>
        <taxon>Gammaproteobacteria</taxon>
        <taxon>Legionellales</taxon>
        <taxon>Coxiellaceae</taxon>
        <taxon>Aquicella</taxon>
    </lineage>
</organism>
<dbReference type="Proteomes" id="UP000324194">
    <property type="component" value="Chromosome 1"/>
</dbReference>
<name>A0A5E4PDW4_9COXI</name>
<accession>A0A5E4PDW4</accession>
<proteinExistence type="predicted"/>
<dbReference type="InterPro" id="IPR007825">
    <property type="entry name" value="Major_OMP_Legionella"/>
</dbReference>
<keyword evidence="1" id="KW-0732">Signal</keyword>
<evidence type="ECO:0000256" key="1">
    <source>
        <dbReference type="SAM" id="SignalP"/>
    </source>
</evidence>
<dbReference type="AlphaFoldDB" id="A0A5E4PDW4"/>
<sequence length="354" mass="38813">MKSFFKRSAVSMIVLGMAGASYAAMPNNNASWSPSLSGAFIGVEGLDLRPQNGDLDYVTVFPSTSNGSFYTHAISPSYDWNWRVYGGIKFTENDDLTLSWMQMRTSDTDSISTSGLINGAGYATPRWLSTYPWKNVSGKVTFDLDEAYLVWGHTVYFNNPWSVRFAGGVEYAKLNSKMTVTANPYYDTSDTFGFYSKSDMRGWGPRAEFDMTYHLPYGFALFANANAALLVSTRDISLTAVNELTADEYNGGIDYTNRHVVIPKLGMRLGASYSYVFGQAGAEGVPCRTTTLTVDAGWQAESYIHAIERPESSESASVAEAALVQSSSSSFSTKTSNFGDQGLFVGIKLSTDWM</sequence>
<dbReference type="EMBL" id="LR699119">
    <property type="protein sequence ID" value="VVC75140.1"/>
    <property type="molecule type" value="Genomic_DNA"/>
</dbReference>
<feature type="signal peptide" evidence="1">
    <location>
        <begin position="1"/>
        <end position="23"/>
    </location>
</feature>
<dbReference type="KEGG" id="asip:AQUSIP_04170"/>
<feature type="chain" id="PRO_5022745989" evidence="1">
    <location>
        <begin position="24"/>
        <end position="354"/>
    </location>
</feature>
<dbReference type="Pfam" id="PF05150">
    <property type="entry name" value="Legionella_OMP"/>
    <property type="match status" value="1"/>
</dbReference>